<dbReference type="PANTHER" id="PTHR43386:SF25">
    <property type="entry name" value="PEPTIDE ABC TRANSPORTER PERMEASE PROTEIN"/>
    <property type="match status" value="1"/>
</dbReference>
<keyword evidence="4 7" id="KW-0812">Transmembrane</keyword>
<evidence type="ECO:0000256" key="3">
    <source>
        <dbReference type="ARBA" id="ARBA00022475"/>
    </source>
</evidence>
<feature type="transmembrane region" description="Helical" evidence="7">
    <location>
        <begin position="89"/>
        <end position="109"/>
    </location>
</feature>
<evidence type="ECO:0000259" key="9">
    <source>
        <dbReference type="PROSITE" id="PS50928"/>
    </source>
</evidence>
<comment type="similarity">
    <text evidence="7">Belongs to the binding-protein-dependent transport system permease family.</text>
</comment>
<proteinExistence type="inferred from homology"/>
<keyword evidence="11" id="KW-1185">Reference proteome</keyword>
<evidence type="ECO:0000256" key="4">
    <source>
        <dbReference type="ARBA" id="ARBA00022692"/>
    </source>
</evidence>
<dbReference type="InterPro" id="IPR000515">
    <property type="entry name" value="MetI-like"/>
</dbReference>
<name>A0ABM8GS05_9MICO</name>
<dbReference type="Gene3D" id="1.10.3720.10">
    <property type="entry name" value="MetI-like"/>
    <property type="match status" value="1"/>
</dbReference>
<dbReference type="EMBL" id="AP027732">
    <property type="protein sequence ID" value="BDZ51084.1"/>
    <property type="molecule type" value="Genomic_DNA"/>
</dbReference>
<dbReference type="InterPro" id="IPR035906">
    <property type="entry name" value="MetI-like_sf"/>
</dbReference>
<dbReference type="InterPro" id="IPR050366">
    <property type="entry name" value="BP-dependent_transpt_permease"/>
</dbReference>
<dbReference type="PROSITE" id="PS50928">
    <property type="entry name" value="ABC_TM1"/>
    <property type="match status" value="1"/>
</dbReference>
<comment type="subcellular location">
    <subcellularLocation>
        <location evidence="1 7">Cell membrane</location>
        <topology evidence="1 7">Multi-pass membrane protein</topology>
    </subcellularLocation>
</comment>
<keyword evidence="2 7" id="KW-0813">Transport</keyword>
<dbReference type="CDD" id="cd06261">
    <property type="entry name" value="TM_PBP2"/>
    <property type="match status" value="1"/>
</dbReference>
<protein>
    <submittedName>
        <fullName evidence="10">ABC transporter permease</fullName>
    </submittedName>
</protein>
<feature type="compositionally biased region" description="Basic and acidic residues" evidence="8">
    <location>
        <begin position="310"/>
        <end position="322"/>
    </location>
</feature>
<feature type="domain" description="ABC transmembrane type-1" evidence="9">
    <location>
        <begin position="85"/>
        <end position="274"/>
    </location>
</feature>
<evidence type="ECO:0000313" key="10">
    <source>
        <dbReference type="EMBL" id="BDZ51084.1"/>
    </source>
</evidence>
<evidence type="ECO:0000313" key="11">
    <source>
        <dbReference type="Proteomes" id="UP001321486"/>
    </source>
</evidence>
<feature type="transmembrane region" description="Helical" evidence="7">
    <location>
        <begin position="147"/>
        <end position="166"/>
    </location>
</feature>
<evidence type="ECO:0000256" key="2">
    <source>
        <dbReference type="ARBA" id="ARBA00022448"/>
    </source>
</evidence>
<keyword evidence="5 7" id="KW-1133">Transmembrane helix</keyword>
<keyword evidence="3" id="KW-1003">Cell membrane</keyword>
<dbReference type="PANTHER" id="PTHR43386">
    <property type="entry name" value="OLIGOPEPTIDE TRANSPORT SYSTEM PERMEASE PROTEIN APPC"/>
    <property type="match status" value="1"/>
</dbReference>
<organism evidence="10 11">
    <name type="scientific">Frondihabitans sucicola</name>
    <dbReference type="NCBI Taxonomy" id="1268041"/>
    <lineage>
        <taxon>Bacteria</taxon>
        <taxon>Bacillati</taxon>
        <taxon>Actinomycetota</taxon>
        <taxon>Actinomycetes</taxon>
        <taxon>Micrococcales</taxon>
        <taxon>Microbacteriaceae</taxon>
        <taxon>Frondihabitans</taxon>
    </lineage>
</organism>
<evidence type="ECO:0000256" key="6">
    <source>
        <dbReference type="ARBA" id="ARBA00023136"/>
    </source>
</evidence>
<evidence type="ECO:0000256" key="1">
    <source>
        <dbReference type="ARBA" id="ARBA00004651"/>
    </source>
</evidence>
<feature type="transmembrane region" description="Helical" evidence="7">
    <location>
        <begin position="249"/>
        <end position="274"/>
    </location>
</feature>
<sequence>MSSSAKAGAPRRRTWFTELLRRPAGVAAACWILLLLVSAIVSSFWTPLDPFDTDPYSAWKTPSLQHLFGTDGIGRDVFSYVFAATRTTVIVAILAGLLASAVGIGLSALGSLTARWIRESTAVLIDILIAFPTILIAMLLASILGGSLGVVIAAVGIGFGVNIARVSRSEIRRVSRTDYVLAARASGVGPGGVLVRHLLPNVAPTFVVQLSLAMASSILAEAGLSYLGYGASASTASWGRLLNDLQVYIAIHPGSVLWPGLAITLTVLAFNLLGDALREASDPRLRSSGPSDASAVRTSPPAATVSGELRVTDDVSTRGEPS</sequence>
<gene>
    <name evidence="10" type="ORF">GCM10025867_33250</name>
</gene>
<evidence type="ECO:0000256" key="7">
    <source>
        <dbReference type="RuleBase" id="RU363032"/>
    </source>
</evidence>
<dbReference type="Proteomes" id="UP001321486">
    <property type="component" value="Chromosome"/>
</dbReference>
<accession>A0ABM8GS05</accession>
<dbReference type="Pfam" id="PF00528">
    <property type="entry name" value="BPD_transp_1"/>
    <property type="match status" value="1"/>
</dbReference>
<feature type="transmembrane region" description="Helical" evidence="7">
    <location>
        <begin position="121"/>
        <end position="141"/>
    </location>
</feature>
<feature type="region of interest" description="Disordered" evidence="8">
    <location>
        <begin position="281"/>
        <end position="322"/>
    </location>
</feature>
<evidence type="ECO:0000256" key="5">
    <source>
        <dbReference type="ARBA" id="ARBA00022989"/>
    </source>
</evidence>
<keyword evidence="6 7" id="KW-0472">Membrane</keyword>
<dbReference type="SUPFAM" id="SSF161098">
    <property type="entry name" value="MetI-like"/>
    <property type="match status" value="1"/>
</dbReference>
<feature type="transmembrane region" description="Helical" evidence="7">
    <location>
        <begin position="206"/>
        <end position="229"/>
    </location>
</feature>
<dbReference type="RefSeq" id="WP_286343933.1">
    <property type="nucleotide sequence ID" value="NZ_AP027732.1"/>
</dbReference>
<evidence type="ECO:0000256" key="8">
    <source>
        <dbReference type="SAM" id="MobiDB-lite"/>
    </source>
</evidence>
<reference evidence="11" key="1">
    <citation type="journal article" date="2019" name="Int. J. Syst. Evol. Microbiol.">
        <title>The Global Catalogue of Microorganisms (GCM) 10K type strain sequencing project: providing services to taxonomists for standard genome sequencing and annotation.</title>
        <authorList>
            <consortium name="The Broad Institute Genomics Platform"/>
            <consortium name="The Broad Institute Genome Sequencing Center for Infectious Disease"/>
            <person name="Wu L."/>
            <person name="Ma J."/>
        </authorList>
    </citation>
    <scope>NUCLEOTIDE SEQUENCE [LARGE SCALE GENOMIC DNA]</scope>
    <source>
        <strain evidence="11">NBRC 108728</strain>
    </source>
</reference>